<evidence type="ECO:0000256" key="4">
    <source>
        <dbReference type="ARBA" id="ARBA00023277"/>
    </source>
</evidence>
<dbReference type="NCBIfam" id="TIGR00221">
    <property type="entry name" value="nagA"/>
    <property type="match status" value="1"/>
</dbReference>
<dbReference type="InterPro" id="IPR006680">
    <property type="entry name" value="Amidohydro-rel"/>
</dbReference>
<evidence type="ECO:0000256" key="2">
    <source>
        <dbReference type="ARBA" id="ARBA00022723"/>
    </source>
</evidence>
<evidence type="ECO:0000313" key="7">
    <source>
        <dbReference type="Proteomes" id="UP000595897"/>
    </source>
</evidence>
<keyword evidence="7" id="KW-1185">Reference proteome</keyword>
<dbReference type="InterPro" id="IPR003764">
    <property type="entry name" value="GlcNAc_6-P_deAcase"/>
</dbReference>
<evidence type="ECO:0000256" key="1">
    <source>
        <dbReference type="ARBA" id="ARBA00010716"/>
    </source>
</evidence>
<keyword evidence="3" id="KW-0378">Hydrolase</keyword>
<dbReference type="CDD" id="cd00854">
    <property type="entry name" value="NagA"/>
    <property type="match status" value="1"/>
</dbReference>
<dbReference type="PANTHER" id="PTHR11113">
    <property type="entry name" value="N-ACETYLGLUCOSAMINE-6-PHOSPHATE DEACETYLASE"/>
    <property type="match status" value="1"/>
</dbReference>
<keyword evidence="4" id="KW-0119">Carbohydrate metabolism</keyword>
<organism evidence="6 7">
    <name type="scientific">Anaeromicropila herbilytica</name>
    <dbReference type="NCBI Taxonomy" id="2785025"/>
    <lineage>
        <taxon>Bacteria</taxon>
        <taxon>Bacillati</taxon>
        <taxon>Bacillota</taxon>
        <taxon>Clostridia</taxon>
        <taxon>Lachnospirales</taxon>
        <taxon>Lachnospiraceae</taxon>
        <taxon>Anaeromicropila</taxon>
    </lineage>
</organism>
<dbReference type="Gene3D" id="3.20.20.140">
    <property type="entry name" value="Metal-dependent hydrolases"/>
    <property type="match status" value="1"/>
</dbReference>
<name>A0A7R7EHG2_9FIRM</name>
<dbReference type="SUPFAM" id="SSF51338">
    <property type="entry name" value="Composite domain of metallo-dependent hydrolases"/>
    <property type="match status" value="1"/>
</dbReference>
<accession>A0A7R7EHG2</accession>
<reference evidence="6 7" key="1">
    <citation type="submission" date="2020-11" db="EMBL/GenBank/DDBJ databases">
        <title>Draft genome sequencing of a Lachnospiraceae strain isolated from anoxic soil subjected to BSD treatment.</title>
        <authorList>
            <person name="Uek A."/>
            <person name="Tonouchi A."/>
        </authorList>
    </citation>
    <scope>NUCLEOTIDE SEQUENCE [LARGE SCALE GENOMIC DNA]</scope>
    <source>
        <strain evidence="6 7">TB5</strain>
    </source>
</reference>
<dbReference type="EMBL" id="AP024169">
    <property type="protein sequence ID" value="BCN28827.1"/>
    <property type="molecule type" value="Genomic_DNA"/>
</dbReference>
<evidence type="ECO:0000259" key="5">
    <source>
        <dbReference type="Pfam" id="PF01979"/>
    </source>
</evidence>
<dbReference type="PIRSF" id="PIRSF038994">
    <property type="entry name" value="NagA"/>
    <property type="match status" value="1"/>
</dbReference>
<dbReference type="AlphaFoldDB" id="A0A7R7EHG2"/>
<gene>
    <name evidence="6" type="primary">nagA</name>
    <name evidence="6" type="ORF">bsdtb5_01220</name>
</gene>
<dbReference type="InterPro" id="IPR011059">
    <property type="entry name" value="Metal-dep_hydrolase_composite"/>
</dbReference>
<sequence length="447" mass="48830">MLIKNAAVYLEDGHFHKQDITISNGTFGLDRTLITDCTLTDGHNDSSVSNWIDLDSFVSKPHDENIRWEDSILDASHLYAIPGLIDIHFHGCAGHDFSEGTYCAIEKIAEYQLRNGITNIVPATMTLSEESLFNICKSVATYTSLPLNSANLKSPFTKSFMKPPISSMDVITPIGQYLSSAQFTTSILSGINMEGPFLSHDKKGAQNEQYLKLPDIALFERLLKASNNMIKLITIAPELPHSLDFIKQFSKDVIISLGHTMADYDTAKNALNMGASHITHLYNAMPAYSHRAPGVIGAAFDSKDCTVELICDGNHLHPSVVRSTFQQFTDNRIILISDSMMATGLSDGTYSLGEQEVTVKGTLATLADGTLAGSVTNLMDCVRIAVKDIGIPLESAIKCATINPARKLGIDDRYGSIANGKVANLILLDRNLNIKMIMLYGHIIVIS</sequence>
<evidence type="ECO:0000313" key="6">
    <source>
        <dbReference type="EMBL" id="BCN28827.1"/>
    </source>
</evidence>
<dbReference type="InterPro" id="IPR032466">
    <property type="entry name" value="Metal_Hydrolase"/>
</dbReference>
<evidence type="ECO:0000256" key="3">
    <source>
        <dbReference type="ARBA" id="ARBA00022801"/>
    </source>
</evidence>
<dbReference type="GO" id="GO:0008448">
    <property type="term" value="F:N-acetylglucosamine-6-phosphate deacetylase activity"/>
    <property type="evidence" value="ECO:0007669"/>
    <property type="project" value="InterPro"/>
</dbReference>
<comment type="similarity">
    <text evidence="1">Belongs to the metallo-dependent hydrolases superfamily. NagA family.</text>
</comment>
<dbReference type="GO" id="GO:0006046">
    <property type="term" value="P:N-acetylglucosamine catabolic process"/>
    <property type="evidence" value="ECO:0007669"/>
    <property type="project" value="TreeGrafter"/>
</dbReference>
<keyword evidence="2" id="KW-0479">Metal-binding</keyword>
<dbReference type="Proteomes" id="UP000595897">
    <property type="component" value="Chromosome"/>
</dbReference>
<dbReference type="Gene3D" id="2.30.40.10">
    <property type="entry name" value="Urease, subunit C, domain 1"/>
    <property type="match status" value="1"/>
</dbReference>
<dbReference type="Pfam" id="PF01979">
    <property type="entry name" value="Amidohydro_1"/>
    <property type="match status" value="1"/>
</dbReference>
<feature type="domain" description="Amidohydrolase-related" evidence="5">
    <location>
        <begin position="80"/>
        <end position="443"/>
    </location>
</feature>
<dbReference type="SUPFAM" id="SSF51556">
    <property type="entry name" value="Metallo-dependent hydrolases"/>
    <property type="match status" value="1"/>
</dbReference>
<proteinExistence type="inferred from homology"/>
<protein>
    <submittedName>
        <fullName evidence="6">N-acetylglucosamine-6-phosphate deacetylase</fullName>
    </submittedName>
</protein>
<dbReference type="GO" id="GO:0046872">
    <property type="term" value="F:metal ion binding"/>
    <property type="evidence" value="ECO:0007669"/>
    <property type="project" value="UniProtKB-KW"/>
</dbReference>
<dbReference type="KEGG" id="ahb:bsdtb5_01220"/>
<dbReference type="RefSeq" id="WP_271714135.1">
    <property type="nucleotide sequence ID" value="NZ_AP024169.1"/>
</dbReference>
<dbReference type="PANTHER" id="PTHR11113:SF14">
    <property type="entry name" value="N-ACETYLGLUCOSAMINE-6-PHOSPHATE DEACETYLASE"/>
    <property type="match status" value="1"/>
</dbReference>